<dbReference type="GO" id="GO:0006843">
    <property type="term" value="P:mitochondrial citrate transmembrane transport"/>
    <property type="evidence" value="ECO:0007669"/>
    <property type="project" value="TreeGrafter"/>
</dbReference>
<evidence type="ECO:0000256" key="4">
    <source>
        <dbReference type="ARBA" id="ARBA00022692"/>
    </source>
</evidence>
<evidence type="ECO:0000256" key="2">
    <source>
        <dbReference type="ARBA" id="ARBA00006375"/>
    </source>
</evidence>
<comment type="subcellular location">
    <subcellularLocation>
        <location evidence="1">Mitochondrion membrane</location>
        <topology evidence="1">Multi-pass membrane protein</topology>
    </subcellularLocation>
</comment>
<dbReference type="STRING" id="1071378.G0W794"/>
<dbReference type="PANTHER" id="PTHR45788">
    <property type="entry name" value="SUCCINATE/FUMARATE MITOCHONDRIAL TRANSPORTER-RELATED"/>
    <property type="match status" value="1"/>
</dbReference>
<dbReference type="GO" id="GO:0071913">
    <property type="term" value="F:citrate secondary active transmembrane transporter activity"/>
    <property type="evidence" value="ECO:0007669"/>
    <property type="project" value="TreeGrafter"/>
</dbReference>
<dbReference type="PROSITE" id="PS50920">
    <property type="entry name" value="SOLCAR"/>
    <property type="match status" value="3"/>
</dbReference>
<dbReference type="Gene3D" id="1.50.40.10">
    <property type="entry name" value="Mitochondrial carrier domain"/>
    <property type="match status" value="1"/>
</dbReference>
<evidence type="ECO:0000313" key="11">
    <source>
        <dbReference type="EMBL" id="CCD23655.1"/>
    </source>
</evidence>
<dbReference type="GO" id="GO:0031966">
    <property type="term" value="C:mitochondrial membrane"/>
    <property type="evidence" value="ECO:0007669"/>
    <property type="project" value="UniProtKB-SubCell"/>
</dbReference>
<gene>
    <name evidence="11" type="primary">NDAI0B06240</name>
    <name evidence="11" type="ordered locus">NDAI_0B06240</name>
</gene>
<dbReference type="GeneID" id="11497519"/>
<keyword evidence="6" id="KW-1133">Transmembrane helix</keyword>
<sequence length="328" mass="36804">MPSNDNTFLINQLVAGCTAAIFQTTISYPFEYIKTGIQLQRNGSFNVTPELKTYFSGCSALNVGAVLKTTLRFGTFDKACDLLRDPNMPKDVFLSGPRLLVAGMLTGIMESVSIIPFENLKTTMIENGIRKSVLADIKDVSDAVNIKGKLNIAKTFHKPNAQLTNKQLMFQHYEKYPSTNIFSTVKEIYLTRGFRGFLQGSMPTMLRQVSNSAVRFTTYTTLKQIYSSHRTFDEKAAFAIGAVSSCAVVAMTQPIDVVKTRMQSKFAPNYYKNSINCVYRIFVEEGISTLWKGWMPRLFKVGLSGGISFGVYEYVNNLMNTVQKRELF</sequence>
<evidence type="ECO:0000256" key="9">
    <source>
        <dbReference type="PROSITE-ProRule" id="PRU00282"/>
    </source>
</evidence>
<dbReference type="PANTHER" id="PTHR45788:SF5">
    <property type="entry name" value="AFR253WP"/>
    <property type="match status" value="1"/>
</dbReference>
<feature type="repeat" description="Solcar" evidence="9">
    <location>
        <begin position="232"/>
        <end position="318"/>
    </location>
</feature>
<dbReference type="EMBL" id="HE580268">
    <property type="protein sequence ID" value="CCD23655.1"/>
    <property type="molecule type" value="Genomic_DNA"/>
</dbReference>
<dbReference type="InterPro" id="IPR023395">
    <property type="entry name" value="MCP_dom_sf"/>
</dbReference>
<evidence type="ECO:0000256" key="8">
    <source>
        <dbReference type="ARBA" id="ARBA00023136"/>
    </source>
</evidence>
<keyword evidence="12" id="KW-1185">Reference proteome</keyword>
<dbReference type="KEGG" id="ndi:NDAI_0B06240"/>
<evidence type="ECO:0000256" key="6">
    <source>
        <dbReference type="ARBA" id="ARBA00022989"/>
    </source>
</evidence>
<keyword evidence="3 10" id="KW-0813">Transport</keyword>
<evidence type="ECO:0000256" key="3">
    <source>
        <dbReference type="ARBA" id="ARBA00022448"/>
    </source>
</evidence>
<evidence type="ECO:0000256" key="1">
    <source>
        <dbReference type="ARBA" id="ARBA00004225"/>
    </source>
</evidence>
<protein>
    <recommendedName>
        <fullName evidence="13">Mitochondrial carrier protein</fullName>
    </recommendedName>
</protein>
<dbReference type="RefSeq" id="XP_003668898.1">
    <property type="nucleotide sequence ID" value="XM_003668850.1"/>
</dbReference>
<evidence type="ECO:0000256" key="5">
    <source>
        <dbReference type="ARBA" id="ARBA00022737"/>
    </source>
</evidence>
<keyword evidence="7" id="KW-0496">Mitochondrion</keyword>
<accession>G0W794</accession>
<feature type="repeat" description="Solcar" evidence="9">
    <location>
        <begin position="7"/>
        <end position="82"/>
    </location>
</feature>
<dbReference type="AlphaFoldDB" id="G0W794"/>
<keyword evidence="8 9" id="KW-0472">Membrane</keyword>
<keyword evidence="5" id="KW-0677">Repeat</keyword>
<evidence type="ECO:0000256" key="7">
    <source>
        <dbReference type="ARBA" id="ARBA00023128"/>
    </source>
</evidence>
<dbReference type="Pfam" id="PF00153">
    <property type="entry name" value="Mito_carr"/>
    <property type="match status" value="3"/>
</dbReference>
<comment type="similarity">
    <text evidence="2 10">Belongs to the mitochondrial carrier (TC 2.A.29) family.</text>
</comment>
<dbReference type="OMA" id="TRMQSKY"/>
<dbReference type="HOGENOM" id="CLU_015166_5_1_1"/>
<dbReference type="OrthoDB" id="44467at2759"/>
<keyword evidence="4 9" id="KW-0812">Transmembrane</keyword>
<dbReference type="eggNOG" id="KOG0756">
    <property type="taxonomic scope" value="Eukaryota"/>
</dbReference>
<evidence type="ECO:0000256" key="10">
    <source>
        <dbReference type="RuleBase" id="RU000488"/>
    </source>
</evidence>
<dbReference type="InterPro" id="IPR049563">
    <property type="entry name" value="TXTP-like"/>
</dbReference>
<feature type="repeat" description="Solcar" evidence="9">
    <location>
        <begin position="94"/>
        <end position="225"/>
    </location>
</feature>
<evidence type="ECO:0000313" key="12">
    <source>
        <dbReference type="Proteomes" id="UP000000689"/>
    </source>
</evidence>
<name>G0W794_NAUDC</name>
<evidence type="ECO:0008006" key="13">
    <source>
        <dbReference type="Google" id="ProtNLM"/>
    </source>
</evidence>
<dbReference type="InterPro" id="IPR018108">
    <property type="entry name" value="MCP_transmembrane"/>
</dbReference>
<reference evidence="11 12" key="1">
    <citation type="journal article" date="2011" name="Proc. Natl. Acad. Sci. U.S.A.">
        <title>Evolutionary erosion of yeast sex chromosomes by mating-type switching accidents.</title>
        <authorList>
            <person name="Gordon J.L."/>
            <person name="Armisen D."/>
            <person name="Proux-Wera E."/>
            <person name="Oheigeartaigh S.S."/>
            <person name="Byrne K.P."/>
            <person name="Wolfe K.H."/>
        </authorList>
    </citation>
    <scope>NUCLEOTIDE SEQUENCE [LARGE SCALE GENOMIC DNA]</scope>
    <source>
        <strain evidence="12">ATCC 10597 / BCRC 20456 / CBS 421 / NBRC 0211 / NRRL Y-12639</strain>
    </source>
</reference>
<dbReference type="SUPFAM" id="SSF103506">
    <property type="entry name" value="Mitochondrial carrier"/>
    <property type="match status" value="1"/>
</dbReference>
<organism evidence="11 12">
    <name type="scientific">Naumovozyma dairenensis (strain ATCC 10597 / BCRC 20456 / CBS 421 / NBRC 0211 / NRRL Y-12639)</name>
    <name type="common">Saccharomyces dairenensis</name>
    <dbReference type="NCBI Taxonomy" id="1071378"/>
    <lineage>
        <taxon>Eukaryota</taxon>
        <taxon>Fungi</taxon>
        <taxon>Dikarya</taxon>
        <taxon>Ascomycota</taxon>
        <taxon>Saccharomycotina</taxon>
        <taxon>Saccharomycetes</taxon>
        <taxon>Saccharomycetales</taxon>
        <taxon>Saccharomycetaceae</taxon>
        <taxon>Naumovozyma</taxon>
    </lineage>
</organism>
<dbReference type="Proteomes" id="UP000000689">
    <property type="component" value="Chromosome 2"/>
</dbReference>
<proteinExistence type="inferred from homology"/>